<accession>A0A6N8IN95</accession>
<evidence type="ECO:0000313" key="3">
    <source>
        <dbReference type="EMBL" id="MVN16850.1"/>
    </source>
</evidence>
<dbReference type="InterPro" id="IPR041657">
    <property type="entry name" value="HTH_17"/>
</dbReference>
<feature type="domain" description="Helix-turn-helix" evidence="2">
    <location>
        <begin position="52"/>
        <end position="106"/>
    </location>
</feature>
<evidence type="ECO:0000259" key="2">
    <source>
        <dbReference type="Pfam" id="PF12728"/>
    </source>
</evidence>
<organism evidence="3 4">
    <name type="scientific">Gordonibacter urolithinfaciens</name>
    <dbReference type="NCBI Taxonomy" id="1335613"/>
    <lineage>
        <taxon>Bacteria</taxon>
        <taxon>Bacillati</taxon>
        <taxon>Actinomycetota</taxon>
        <taxon>Coriobacteriia</taxon>
        <taxon>Eggerthellales</taxon>
        <taxon>Eggerthellaceae</taxon>
        <taxon>Gordonibacter</taxon>
    </lineage>
</organism>
<sequence length="114" mass="12751">MQTETVAAGPSGEGKASDGARPALGDARGKGANVNCEICQKLSDSLVSMKEYYSISEAARVLHVHCQRIRELTARREDPLPFRRFPGQQRGGFIHREDLRAWLERNTEQLSGRR</sequence>
<dbReference type="AlphaFoldDB" id="A0A6N8IN95"/>
<evidence type="ECO:0000256" key="1">
    <source>
        <dbReference type="SAM" id="MobiDB-lite"/>
    </source>
</evidence>
<dbReference type="EMBL" id="WPOC01000060">
    <property type="protein sequence ID" value="MVN16850.1"/>
    <property type="molecule type" value="Genomic_DNA"/>
</dbReference>
<comment type="caution">
    <text evidence="3">The sequence shown here is derived from an EMBL/GenBank/DDBJ whole genome shotgun (WGS) entry which is preliminary data.</text>
</comment>
<feature type="region of interest" description="Disordered" evidence="1">
    <location>
        <begin position="1"/>
        <end position="30"/>
    </location>
</feature>
<proteinExistence type="predicted"/>
<protein>
    <submittedName>
        <fullName evidence="3">Helix-turn-helix domain-containing protein</fullName>
    </submittedName>
</protein>
<evidence type="ECO:0000313" key="4">
    <source>
        <dbReference type="Proteomes" id="UP000468327"/>
    </source>
</evidence>
<reference evidence="3 4" key="1">
    <citation type="submission" date="2019-11" db="EMBL/GenBank/DDBJ databases">
        <title>Whole genome shotgun sequencing (WGS) data from Adlercreutzia equolifaciens ResAG-91, Eggerthella lenta MRI-F36, MRI-F37, MRI-F40, ResAG-49, ResAG-88, ResAG-121, ResAG-145, and Gordonibacter sp. ResAG-5, ResAG-26, ResAG-43, ResAG-50, ResAG-59.</title>
        <authorList>
            <person name="Stoll D.A."/>
            <person name="Danylec N."/>
            <person name="Franz C.M.A.P."/>
            <person name="Huch M."/>
        </authorList>
    </citation>
    <scope>NUCLEOTIDE SEQUENCE [LARGE SCALE GENOMIC DNA]</scope>
    <source>
        <strain evidence="3 4">ResAG-59</strain>
    </source>
</reference>
<keyword evidence="4" id="KW-1185">Reference proteome</keyword>
<dbReference type="Pfam" id="PF12728">
    <property type="entry name" value="HTH_17"/>
    <property type="match status" value="1"/>
</dbReference>
<gene>
    <name evidence="3" type="ORF">GO738_16140</name>
</gene>
<name>A0A6N8IN95_9ACTN</name>
<dbReference type="Proteomes" id="UP000468327">
    <property type="component" value="Unassembled WGS sequence"/>
</dbReference>